<gene>
    <name evidence="1" type="ORF">DM02DRAFT_545305</name>
</gene>
<feature type="non-terminal residue" evidence="1">
    <location>
        <position position="1"/>
    </location>
</feature>
<organism evidence="1 2">
    <name type="scientific">Periconia macrospinosa</name>
    <dbReference type="NCBI Taxonomy" id="97972"/>
    <lineage>
        <taxon>Eukaryota</taxon>
        <taxon>Fungi</taxon>
        <taxon>Dikarya</taxon>
        <taxon>Ascomycota</taxon>
        <taxon>Pezizomycotina</taxon>
        <taxon>Dothideomycetes</taxon>
        <taxon>Pleosporomycetidae</taxon>
        <taxon>Pleosporales</taxon>
        <taxon>Massarineae</taxon>
        <taxon>Periconiaceae</taxon>
        <taxon>Periconia</taxon>
    </lineage>
</organism>
<sequence>DTVYYTNVSIRCLLRSLYLDRTYKAPYKLISRKVTTKKYRRLFKKAVCFCVRF</sequence>
<dbReference type="EMBL" id="KZ805798">
    <property type="protein sequence ID" value="PVH91696.1"/>
    <property type="molecule type" value="Genomic_DNA"/>
</dbReference>
<evidence type="ECO:0000313" key="2">
    <source>
        <dbReference type="Proteomes" id="UP000244855"/>
    </source>
</evidence>
<dbReference type="Proteomes" id="UP000244855">
    <property type="component" value="Unassembled WGS sequence"/>
</dbReference>
<dbReference type="AlphaFoldDB" id="A0A2V1D108"/>
<accession>A0A2V1D108</accession>
<protein>
    <submittedName>
        <fullName evidence="1">Uncharacterized protein</fullName>
    </submittedName>
</protein>
<dbReference type="STRING" id="97972.A0A2V1D108"/>
<proteinExistence type="predicted"/>
<evidence type="ECO:0000313" key="1">
    <source>
        <dbReference type="EMBL" id="PVH91696.1"/>
    </source>
</evidence>
<reference evidence="1 2" key="1">
    <citation type="journal article" date="2018" name="Sci. Rep.">
        <title>Comparative genomics provides insights into the lifestyle and reveals functional heterogeneity of dark septate endophytic fungi.</title>
        <authorList>
            <person name="Knapp D.G."/>
            <person name="Nemeth J.B."/>
            <person name="Barry K."/>
            <person name="Hainaut M."/>
            <person name="Henrissat B."/>
            <person name="Johnson J."/>
            <person name="Kuo A."/>
            <person name="Lim J.H.P."/>
            <person name="Lipzen A."/>
            <person name="Nolan M."/>
            <person name="Ohm R.A."/>
            <person name="Tamas L."/>
            <person name="Grigoriev I.V."/>
            <person name="Spatafora J.W."/>
            <person name="Nagy L.G."/>
            <person name="Kovacs G.M."/>
        </authorList>
    </citation>
    <scope>NUCLEOTIDE SEQUENCE [LARGE SCALE GENOMIC DNA]</scope>
    <source>
        <strain evidence="1 2">DSE2036</strain>
    </source>
</reference>
<name>A0A2V1D108_9PLEO</name>
<keyword evidence="2" id="KW-1185">Reference proteome</keyword>